<dbReference type="AlphaFoldDB" id="A0A239A8J3"/>
<keyword evidence="5" id="KW-1185">Reference proteome</keyword>
<evidence type="ECO:0000256" key="1">
    <source>
        <dbReference type="ARBA" id="ARBA00022737"/>
    </source>
</evidence>
<organism evidence="4 5">
    <name type="scientific">Desulfurobacterium atlanticum</name>
    <dbReference type="NCBI Taxonomy" id="240169"/>
    <lineage>
        <taxon>Bacteria</taxon>
        <taxon>Pseudomonadati</taxon>
        <taxon>Aquificota</taxon>
        <taxon>Aquificia</taxon>
        <taxon>Desulfurobacteriales</taxon>
        <taxon>Desulfurobacteriaceae</taxon>
        <taxon>Desulfurobacterium</taxon>
    </lineage>
</organism>
<proteinExistence type="predicted"/>
<evidence type="ECO:0000313" key="4">
    <source>
        <dbReference type="EMBL" id="SNR91641.1"/>
    </source>
</evidence>
<evidence type="ECO:0008006" key="6">
    <source>
        <dbReference type="Google" id="ProtNLM"/>
    </source>
</evidence>
<dbReference type="PANTHER" id="PTHR24104">
    <property type="entry name" value="E3 UBIQUITIN-PROTEIN LIGASE NHLRC1-RELATED"/>
    <property type="match status" value="1"/>
</dbReference>
<dbReference type="SUPFAM" id="SSF63825">
    <property type="entry name" value="YWTD domain"/>
    <property type="match status" value="1"/>
</dbReference>
<dbReference type="RefSeq" id="WP_089323680.1">
    <property type="nucleotide sequence ID" value="NZ_FZOB01000016.1"/>
</dbReference>
<dbReference type="GO" id="GO:0008270">
    <property type="term" value="F:zinc ion binding"/>
    <property type="evidence" value="ECO:0007669"/>
    <property type="project" value="UniProtKB-KW"/>
</dbReference>
<feature type="signal peptide" evidence="3">
    <location>
        <begin position="1"/>
        <end position="20"/>
    </location>
</feature>
<dbReference type="EMBL" id="FZOB01000016">
    <property type="protein sequence ID" value="SNR91641.1"/>
    <property type="molecule type" value="Genomic_DNA"/>
</dbReference>
<protein>
    <recommendedName>
        <fullName evidence="6">NHL repeat-containing protein</fullName>
    </recommendedName>
</protein>
<sequence>MRFLMLSLLMMVSLISSAFAGEIKGNFKFPSDIAVKKGNIFVVDGLNNRVVKLNEDGDVVSTFAVKKPYGIYVSDEKIYLSTTDGNILILDFSGNVLKKFNVGGRLVDLVVLGGKIWVVDASNDCVKIISEDDGNLVKIVGEKGSTPGEFVSPFMIATDGDEVYVVDSINARVQVFNKKGEFERTFGEFGIEEGDLFRPKGIAVFNGEVAVSDVITGAVQLFNPYGAFDGVVAKGLQYPMAIAYEKGVIYVLEPLKNKILTFKVQGVK</sequence>
<dbReference type="InterPro" id="IPR011042">
    <property type="entry name" value="6-blade_b-propeller_TolB-like"/>
</dbReference>
<feature type="chain" id="PRO_5013189862" description="NHL repeat-containing protein" evidence="3">
    <location>
        <begin position="21"/>
        <end position="268"/>
    </location>
</feature>
<reference evidence="5" key="1">
    <citation type="submission" date="2017-06" db="EMBL/GenBank/DDBJ databases">
        <authorList>
            <person name="Varghese N."/>
            <person name="Submissions S."/>
        </authorList>
    </citation>
    <scope>NUCLEOTIDE SEQUENCE [LARGE SCALE GENOMIC DNA]</scope>
    <source>
        <strain evidence="5">DSM 15668</strain>
    </source>
</reference>
<dbReference type="InterPro" id="IPR001258">
    <property type="entry name" value="NHL_repeat"/>
</dbReference>
<dbReference type="PANTHER" id="PTHR24104:SF25">
    <property type="entry name" value="PROTEIN LIN-41"/>
    <property type="match status" value="1"/>
</dbReference>
<dbReference type="Gene3D" id="2.120.10.30">
    <property type="entry name" value="TolB, C-terminal domain"/>
    <property type="match status" value="2"/>
</dbReference>
<keyword evidence="1" id="KW-0677">Repeat</keyword>
<dbReference type="PROSITE" id="PS51125">
    <property type="entry name" value="NHL"/>
    <property type="match status" value="1"/>
</dbReference>
<dbReference type="OrthoDB" id="9799230at2"/>
<evidence type="ECO:0000256" key="3">
    <source>
        <dbReference type="SAM" id="SignalP"/>
    </source>
</evidence>
<evidence type="ECO:0000313" key="5">
    <source>
        <dbReference type="Proteomes" id="UP000198405"/>
    </source>
</evidence>
<feature type="repeat" description="NHL" evidence="2">
    <location>
        <begin position="137"/>
        <end position="179"/>
    </location>
</feature>
<accession>A0A239A8J3</accession>
<dbReference type="CDD" id="cd05819">
    <property type="entry name" value="NHL"/>
    <property type="match status" value="1"/>
</dbReference>
<dbReference type="InterPro" id="IPR050952">
    <property type="entry name" value="TRIM-NHL_E3_ligases"/>
</dbReference>
<evidence type="ECO:0000256" key="2">
    <source>
        <dbReference type="PROSITE-ProRule" id="PRU00504"/>
    </source>
</evidence>
<gene>
    <name evidence="4" type="ORF">SAMN06265340_11620</name>
</gene>
<name>A0A239A8J3_9BACT</name>
<dbReference type="Proteomes" id="UP000198405">
    <property type="component" value="Unassembled WGS sequence"/>
</dbReference>
<keyword evidence="3" id="KW-0732">Signal</keyword>